<dbReference type="Proteomes" id="UP001642409">
    <property type="component" value="Unassembled WGS sequence"/>
</dbReference>
<evidence type="ECO:0000313" key="1">
    <source>
        <dbReference type="EMBL" id="CAI9915873.1"/>
    </source>
</evidence>
<name>A0AA86NAZ5_9EUKA</name>
<reference evidence="1" key="1">
    <citation type="submission" date="2023-06" db="EMBL/GenBank/DDBJ databases">
        <authorList>
            <person name="Kurt Z."/>
        </authorList>
    </citation>
    <scope>NUCLEOTIDE SEQUENCE</scope>
</reference>
<keyword evidence="3" id="KW-1185">Reference proteome</keyword>
<reference evidence="2 3" key="2">
    <citation type="submission" date="2024-07" db="EMBL/GenBank/DDBJ databases">
        <authorList>
            <person name="Akdeniz Z."/>
        </authorList>
    </citation>
    <scope>NUCLEOTIDE SEQUENCE [LARGE SCALE GENOMIC DNA]</scope>
</reference>
<accession>A0AA86NAZ5</accession>
<dbReference type="EMBL" id="CATOUU010000082">
    <property type="protein sequence ID" value="CAI9915873.1"/>
    <property type="molecule type" value="Genomic_DNA"/>
</dbReference>
<proteinExistence type="predicted"/>
<organism evidence="1">
    <name type="scientific">Hexamita inflata</name>
    <dbReference type="NCBI Taxonomy" id="28002"/>
    <lineage>
        <taxon>Eukaryota</taxon>
        <taxon>Metamonada</taxon>
        <taxon>Diplomonadida</taxon>
        <taxon>Hexamitidae</taxon>
        <taxon>Hexamitinae</taxon>
        <taxon>Hexamita</taxon>
    </lineage>
</organism>
<gene>
    <name evidence="1" type="ORF">HINF_LOCUS3518</name>
    <name evidence="2" type="ORF">HINF_LOCUS57379</name>
</gene>
<evidence type="ECO:0000313" key="2">
    <source>
        <dbReference type="EMBL" id="CAL6075794.1"/>
    </source>
</evidence>
<comment type="caution">
    <text evidence="1">The sequence shown here is derived from an EMBL/GenBank/DDBJ whole genome shotgun (WGS) entry which is preliminary data.</text>
</comment>
<evidence type="ECO:0000313" key="3">
    <source>
        <dbReference type="Proteomes" id="UP001642409"/>
    </source>
</evidence>
<dbReference type="EMBL" id="CAXDID020000316">
    <property type="protein sequence ID" value="CAL6075794.1"/>
    <property type="molecule type" value="Genomic_DNA"/>
</dbReference>
<protein>
    <submittedName>
        <fullName evidence="2">Hypothetical_protein</fullName>
    </submittedName>
</protein>
<dbReference type="AlphaFoldDB" id="A0AA86NAZ5"/>
<dbReference type="Gene3D" id="2.160.20.110">
    <property type="match status" value="1"/>
</dbReference>
<sequence length="1022" mass="111813">MQTLLINSNLLIFYVHVHQKQIVNKYNFAANLCGNQISRTQNIGYCIKESTLSSRVQKSSIIYSPVTQVFHSLYTTKTQDLVINITYQMQNLPSFAIFGLTYNILLMNSNVSVTIPQDIAQGSLICFSCDVMATQTDFAFICSGQNISGLVLDPNNILKLEKSLIQCRLNGINVGGLVLSVTKITMLLSECNMSSYIIHINIAGSVIALVLEEVSLEVKNVRICSNVKYFGQGSFPQTFMETCIVCREATYAYGLCYMSLQYGEFIADKLVCKQLFIFDGDRCSCSEGLIVNESSCINLLNSVNTLINDETLLLLQISDLTDQTNIYENQFETMKLQYDQMKTEVTSLYQFNNLQQNNIVENIIKLQKYIISNFSNTDSKLLKNVNVLDERIFNNMTIINDNISTLNTHSISLNNNITQLKQQVIEQQTLSQGLQQSMSLLNVKIKASNEIIQIQHKLISDLSIQIECMNNIDQQNVSGQCYVVNRQDNSISCSQKLYVHSFDIAVVTHQIQSSSYFIPGYFFRSSETIQNAFIDVQDNVYSIFYPLFQSQSTFTNLKIQFGTQSLNNGSFCLSQSASITINQMNIISKLSSQLTVNAASQLNIISAAPSGVSITNLIVNLSFAPSDGNITLIGTITGSSTISGYQVLGSYISTQTVAMIGININLAILNVNQVSFQPNTYNVGNGSSYLFGNIGAAKSISVINNIAVIIGSTENFKVLGQIGSTYQLSYQFGGIINQINSTLSFSINNVLVDSYNQLITGYVGLSGFLVGSVYSRQINVKLINVCLQQNMTSNNTQQFSNSGIIGISFGNIYLQNASITLTVQGITFESLGIIGAQAHSSVHAEVINLRASVRILTDSDKSLYIGSIFGVLQAENGLVQNSRIIGANISSGSYFGGFMGAISNNLTILNSSVSHTSIFGNTAGGLISQMKSGSAAIHNSTICNTNISGITVGGFIGQCSSNLFVKDSKIQFTRIFGDVNAGIIIGDNYGTYSFVNSSSISNFVNNVLQNDCSSQDQFIDGC</sequence>